<dbReference type="AlphaFoldDB" id="A0A9P6JCW2"/>
<proteinExistence type="predicted"/>
<keyword evidence="2" id="KW-1185">Reference proteome</keyword>
<gene>
    <name evidence="1" type="ORF">BGZ70_000283</name>
</gene>
<name>A0A9P6JCW2_MORAP</name>
<accession>A0A9P6JCW2</accession>
<dbReference type="EMBL" id="JAAAHY010000105">
    <property type="protein sequence ID" value="KAF9967048.1"/>
    <property type="molecule type" value="Genomic_DNA"/>
</dbReference>
<evidence type="ECO:0000313" key="1">
    <source>
        <dbReference type="EMBL" id="KAF9967048.1"/>
    </source>
</evidence>
<evidence type="ECO:0000313" key="2">
    <source>
        <dbReference type="Proteomes" id="UP000738359"/>
    </source>
</evidence>
<dbReference type="Proteomes" id="UP000738359">
    <property type="component" value="Unassembled WGS sequence"/>
</dbReference>
<comment type="caution">
    <text evidence="1">The sequence shown here is derived from an EMBL/GenBank/DDBJ whole genome shotgun (WGS) entry which is preliminary data.</text>
</comment>
<sequence length="214" mass="24135">MTQQTQQFQTIAQVMAESMAEQQSRLQSIERSAERSRLELLGRLTRVENSVAKAKVEQSQLVRTLVGEHDAALGQIDGSLASVQGKCSHLLSQMLNVIRDDLPRKKDAPAGGLVSNDIPKLRTQQERQLEHVEKAILSLKSEQRLYQQSLNETIAHTQSEQKKLLETIVQSTDGNKERLRVLKQMLIVQRGTLDRLDRDRAGQPSSRPIKNEPL</sequence>
<reference evidence="1" key="1">
    <citation type="journal article" date="2020" name="Fungal Divers.">
        <title>Resolving the Mortierellaceae phylogeny through synthesis of multi-gene phylogenetics and phylogenomics.</title>
        <authorList>
            <person name="Vandepol N."/>
            <person name="Liber J."/>
            <person name="Desiro A."/>
            <person name="Na H."/>
            <person name="Kennedy M."/>
            <person name="Barry K."/>
            <person name="Grigoriev I.V."/>
            <person name="Miller A.N."/>
            <person name="O'Donnell K."/>
            <person name="Stajich J.E."/>
            <person name="Bonito G."/>
        </authorList>
    </citation>
    <scope>NUCLEOTIDE SEQUENCE</scope>
    <source>
        <strain evidence="1">CK1249</strain>
    </source>
</reference>
<protein>
    <submittedName>
        <fullName evidence="1">Uncharacterized protein</fullName>
    </submittedName>
</protein>
<organism evidence="1 2">
    <name type="scientific">Mortierella alpina</name>
    <name type="common">Oleaginous fungus</name>
    <name type="synonym">Mortierella renispora</name>
    <dbReference type="NCBI Taxonomy" id="64518"/>
    <lineage>
        <taxon>Eukaryota</taxon>
        <taxon>Fungi</taxon>
        <taxon>Fungi incertae sedis</taxon>
        <taxon>Mucoromycota</taxon>
        <taxon>Mortierellomycotina</taxon>
        <taxon>Mortierellomycetes</taxon>
        <taxon>Mortierellales</taxon>
        <taxon>Mortierellaceae</taxon>
        <taxon>Mortierella</taxon>
    </lineage>
</organism>